<evidence type="ECO:0000259" key="8">
    <source>
        <dbReference type="PROSITE" id="PS51007"/>
    </source>
</evidence>
<dbReference type="PANTHER" id="PTHR11961">
    <property type="entry name" value="CYTOCHROME C"/>
    <property type="match status" value="1"/>
</dbReference>
<reference evidence="10" key="1">
    <citation type="submission" date="2016-10" db="EMBL/GenBank/DDBJ databases">
        <authorList>
            <person name="Varghese N."/>
            <person name="Submissions S."/>
        </authorList>
    </citation>
    <scope>NUCLEOTIDE SEQUENCE [LARGE SCALE GENOMIC DNA]</scope>
    <source>
        <strain evidence="10">DSM 26893</strain>
    </source>
</reference>
<dbReference type="Proteomes" id="UP000199372">
    <property type="component" value="Unassembled WGS sequence"/>
</dbReference>
<feature type="signal peptide" evidence="7">
    <location>
        <begin position="1"/>
        <end position="20"/>
    </location>
</feature>
<dbReference type="InterPro" id="IPR002327">
    <property type="entry name" value="Cyt_c_1A/1B"/>
</dbReference>
<evidence type="ECO:0000256" key="2">
    <source>
        <dbReference type="ARBA" id="ARBA00022617"/>
    </source>
</evidence>
<feature type="chain" id="PRO_5011657403" evidence="7">
    <location>
        <begin position="21"/>
        <end position="148"/>
    </location>
</feature>
<dbReference type="InterPro" id="IPR036909">
    <property type="entry name" value="Cyt_c-like_dom_sf"/>
</dbReference>
<dbReference type="Gene3D" id="1.10.760.10">
    <property type="entry name" value="Cytochrome c-like domain"/>
    <property type="match status" value="1"/>
</dbReference>
<keyword evidence="4" id="KW-0249">Electron transport</keyword>
<dbReference type="GO" id="GO:0046872">
    <property type="term" value="F:metal ion binding"/>
    <property type="evidence" value="ECO:0007669"/>
    <property type="project" value="UniProtKB-KW"/>
</dbReference>
<gene>
    <name evidence="9" type="ORF">SAMN04488011_10972</name>
</gene>
<keyword evidence="7" id="KW-0732">Signal</keyword>
<keyword evidence="10" id="KW-1185">Reference proteome</keyword>
<dbReference type="EMBL" id="FOCM01000009">
    <property type="protein sequence ID" value="SEN99838.1"/>
    <property type="molecule type" value="Genomic_DNA"/>
</dbReference>
<name>A0A1H8L592_9RHOB</name>
<sequence>MKTHVTTVIAAALLSAPAWAESHVSGDAAAGESVFNQCQTCHVVQNEDGETLAGRNGRQGPNLYGVVGRQAGTEDFRYGDSIVEAGEAGLVWDEESLTAYLQDPTGYLREYLDDSRARGKMSYRVRSEEDARDVIAFLAQYGPEDSGS</sequence>
<evidence type="ECO:0000313" key="10">
    <source>
        <dbReference type="Proteomes" id="UP000199372"/>
    </source>
</evidence>
<dbReference type="GO" id="GO:0020037">
    <property type="term" value="F:heme binding"/>
    <property type="evidence" value="ECO:0007669"/>
    <property type="project" value="InterPro"/>
</dbReference>
<dbReference type="PROSITE" id="PS51007">
    <property type="entry name" value="CYTC"/>
    <property type="match status" value="1"/>
</dbReference>
<dbReference type="GO" id="GO:0009055">
    <property type="term" value="F:electron transfer activity"/>
    <property type="evidence" value="ECO:0007669"/>
    <property type="project" value="InterPro"/>
</dbReference>
<protein>
    <submittedName>
        <fullName evidence="9">Cytochrome c</fullName>
    </submittedName>
</protein>
<evidence type="ECO:0000256" key="1">
    <source>
        <dbReference type="ARBA" id="ARBA00022448"/>
    </source>
</evidence>
<dbReference type="RefSeq" id="WP_091846498.1">
    <property type="nucleotide sequence ID" value="NZ_FOCM01000009.1"/>
</dbReference>
<feature type="domain" description="Cytochrome c" evidence="8">
    <location>
        <begin position="26"/>
        <end position="142"/>
    </location>
</feature>
<organism evidence="9 10">
    <name type="scientific">Palleronia pelagia</name>
    <dbReference type="NCBI Taxonomy" id="387096"/>
    <lineage>
        <taxon>Bacteria</taxon>
        <taxon>Pseudomonadati</taxon>
        <taxon>Pseudomonadota</taxon>
        <taxon>Alphaproteobacteria</taxon>
        <taxon>Rhodobacterales</taxon>
        <taxon>Roseobacteraceae</taxon>
        <taxon>Palleronia</taxon>
    </lineage>
</organism>
<keyword evidence="3 6" id="KW-0479">Metal-binding</keyword>
<dbReference type="Pfam" id="PF00034">
    <property type="entry name" value="Cytochrom_C"/>
    <property type="match status" value="1"/>
</dbReference>
<dbReference type="SUPFAM" id="SSF46626">
    <property type="entry name" value="Cytochrome c"/>
    <property type="match status" value="1"/>
</dbReference>
<evidence type="ECO:0000313" key="9">
    <source>
        <dbReference type="EMBL" id="SEN99838.1"/>
    </source>
</evidence>
<accession>A0A1H8L592</accession>
<dbReference type="InterPro" id="IPR009056">
    <property type="entry name" value="Cyt_c-like_dom"/>
</dbReference>
<evidence type="ECO:0000256" key="3">
    <source>
        <dbReference type="ARBA" id="ARBA00022723"/>
    </source>
</evidence>
<keyword evidence="1" id="KW-0813">Transport</keyword>
<keyword evidence="5 6" id="KW-0408">Iron</keyword>
<evidence type="ECO:0000256" key="5">
    <source>
        <dbReference type="ARBA" id="ARBA00023004"/>
    </source>
</evidence>
<dbReference type="OrthoDB" id="9805828at2"/>
<dbReference type="AlphaFoldDB" id="A0A1H8L592"/>
<evidence type="ECO:0000256" key="4">
    <source>
        <dbReference type="ARBA" id="ARBA00022982"/>
    </source>
</evidence>
<keyword evidence="2 6" id="KW-0349">Heme</keyword>
<evidence type="ECO:0000256" key="7">
    <source>
        <dbReference type="SAM" id="SignalP"/>
    </source>
</evidence>
<proteinExistence type="predicted"/>
<evidence type="ECO:0000256" key="6">
    <source>
        <dbReference type="PROSITE-ProRule" id="PRU00433"/>
    </source>
</evidence>